<dbReference type="Proteomes" id="UP000642819">
    <property type="component" value="Unassembled WGS sequence"/>
</dbReference>
<dbReference type="PANTHER" id="PTHR30136:SF24">
    <property type="entry name" value="HTH-TYPE TRANSCRIPTIONAL REPRESSOR ALLR"/>
    <property type="match status" value="1"/>
</dbReference>
<evidence type="ECO:0000256" key="4">
    <source>
        <dbReference type="SAM" id="MobiDB-lite"/>
    </source>
</evidence>
<dbReference type="InterPro" id="IPR005471">
    <property type="entry name" value="Tscrpt_reg_IclR_N"/>
</dbReference>
<feature type="region of interest" description="Disordered" evidence="4">
    <location>
        <begin position="1"/>
        <end position="21"/>
    </location>
</feature>
<evidence type="ECO:0000259" key="6">
    <source>
        <dbReference type="PROSITE" id="PS51078"/>
    </source>
</evidence>
<organism evidence="7 8">
    <name type="scientific">Zhihengliuella salsuginis</name>
    <dbReference type="NCBI Taxonomy" id="578222"/>
    <lineage>
        <taxon>Bacteria</taxon>
        <taxon>Bacillati</taxon>
        <taxon>Actinomycetota</taxon>
        <taxon>Actinomycetes</taxon>
        <taxon>Micrococcales</taxon>
        <taxon>Micrococcaceae</taxon>
        <taxon>Zhihengliuella</taxon>
    </lineage>
</organism>
<dbReference type="InterPro" id="IPR029016">
    <property type="entry name" value="GAF-like_dom_sf"/>
</dbReference>
<feature type="domain" description="HTH iclR-type" evidence="5">
    <location>
        <begin position="20"/>
        <end position="81"/>
    </location>
</feature>
<proteinExistence type="predicted"/>
<dbReference type="RefSeq" id="WP_189350136.1">
    <property type="nucleotide sequence ID" value="NZ_BMXK01000008.1"/>
</dbReference>
<dbReference type="Gene3D" id="1.10.10.10">
    <property type="entry name" value="Winged helix-like DNA-binding domain superfamily/Winged helix DNA-binding domain"/>
    <property type="match status" value="1"/>
</dbReference>
<dbReference type="PROSITE" id="PS51078">
    <property type="entry name" value="ICLR_ED"/>
    <property type="match status" value="1"/>
</dbReference>
<dbReference type="SUPFAM" id="SSF55781">
    <property type="entry name" value="GAF domain-like"/>
    <property type="match status" value="1"/>
</dbReference>
<evidence type="ECO:0000313" key="8">
    <source>
        <dbReference type="Proteomes" id="UP000642819"/>
    </source>
</evidence>
<dbReference type="InterPro" id="IPR050707">
    <property type="entry name" value="HTH_MetabolicPath_Reg"/>
</dbReference>
<evidence type="ECO:0000259" key="5">
    <source>
        <dbReference type="PROSITE" id="PS51077"/>
    </source>
</evidence>
<comment type="caution">
    <text evidence="7">The sequence shown here is derived from an EMBL/GenBank/DDBJ whole genome shotgun (WGS) entry which is preliminary data.</text>
</comment>
<dbReference type="InterPro" id="IPR014757">
    <property type="entry name" value="Tscrpt_reg_IclR_C"/>
</dbReference>
<feature type="domain" description="IclR-ED" evidence="6">
    <location>
        <begin position="82"/>
        <end position="248"/>
    </location>
</feature>
<evidence type="ECO:0000313" key="7">
    <source>
        <dbReference type="EMBL" id="GHD08420.1"/>
    </source>
</evidence>
<dbReference type="SUPFAM" id="SSF46785">
    <property type="entry name" value="Winged helix' DNA-binding domain"/>
    <property type="match status" value="1"/>
</dbReference>
<dbReference type="PANTHER" id="PTHR30136">
    <property type="entry name" value="HELIX-TURN-HELIX TRANSCRIPTIONAL REGULATOR, ICLR FAMILY"/>
    <property type="match status" value="1"/>
</dbReference>
<dbReference type="InterPro" id="IPR036390">
    <property type="entry name" value="WH_DNA-bd_sf"/>
</dbReference>
<keyword evidence="3" id="KW-0804">Transcription</keyword>
<keyword evidence="8" id="KW-1185">Reference proteome</keyword>
<gene>
    <name evidence="7" type="ORF">GCM10008096_20050</name>
</gene>
<protein>
    <submittedName>
        <fullName evidence="7">Transcriptional regulator</fullName>
    </submittedName>
</protein>
<dbReference type="Gene3D" id="3.30.450.40">
    <property type="match status" value="1"/>
</dbReference>
<evidence type="ECO:0000256" key="3">
    <source>
        <dbReference type="ARBA" id="ARBA00023163"/>
    </source>
</evidence>
<name>A0ABQ3GJQ3_9MICC</name>
<dbReference type="PROSITE" id="PS51077">
    <property type="entry name" value="HTH_ICLR"/>
    <property type="match status" value="1"/>
</dbReference>
<sequence>MASESAATPHPAKDDTKPASQTLSRGIRMLEILAESPGPVTIADLSASLGVHRSIAYRILRTLEAHLLVMRDASGRVQLAPGLVTLALGVQQDLQSAALPELAEVANEHGASAFIAVWDQRDCFTLVTVEPRHGNAAVIQRPGSRHAFNRGAPGIAIQSALAREAWTERMPDEPYREAAVEARDLGYSISRDEVIPGVSAVAAPIQVPNQLPAAVAMVYPTASPPAETAALGNRMIRAARAIERGLGAAPGR</sequence>
<dbReference type="InterPro" id="IPR036388">
    <property type="entry name" value="WH-like_DNA-bd_sf"/>
</dbReference>
<dbReference type="Pfam" id="PF09339">
    <property type="entry name" value="HTH_IclR"/>
    <property type="match status" value="1"/>
</dbReference>
<evidence type="ECO:0000256" key="1">
    <source>
        <dbReference type="ARBA" id="ARBA00023015"/>
    </source>
</evidence>
<dbReference type="EMBL" id="BMXK01000008">
    <property type="protein sequence ID" value="GHD08420.1"/>
    <property type="molecule type" value="Genomic_DNA"/>
</dbReference>
<evidence type="ECO:0000256" key="2">
    <source>
        <dbReference type="ARBA" id="ARBA00023125"/>
    </source>
</evidence>
<reference evidence="8" key="1">
    <citation type="journal article" date="2019" name="Int. J. Syst. Evol. Microbiol.">
        <title>The Global Catalogue of Microorganisms (GCM) 10K type strain sequencing project: providing services to taxonomists for standard genome sequencing and annotation.</title>
        <authorList>
            <consortium name="The Broad Institute Genomics Platform"/>
            <consortium name="The Broad Institute Genome Sequencing Center for Infectious Disease"/>
            <person name="Wu L."/>
            <person name="Ma J."/>
        </authorList>
    </citation>
    <scope>NUCLEOTIDE SEQUENCE [LARGE SCALE GENOMIC DNA]</scope>
    <source>
        <strain evidence="8">KCTC 19466</strain>
    </source>
</reference>
<keyword evidence="1" id="KW-0805">Transcription regulation</keyword>
<accession>A0ABQ3GJQ3</accession>
<dbReference type="SMART" id="SM00346">
    <property type="entry name" value="HTH_ICLR"/>
    <property type="match status" value="1"/>
</dbReference>
<keyword evidence="2" id="KW-0238">DNA-binding</keyword>